<organism evidence="1 2">
    <name type="scientific">Teratosphaeria destructans</name>
    <dbReference type="NCBI Taxonomy" id="418781"/>
    <lineage>
        <taxon>Eukaryota</taxon>
        <taxon>Fungi</taxon>
        <taxon>Dikarya</taxon>
        <taxon>Ascomycota</taxon>
        <taxon>Pezizomycotina</taxon>
        <taxon>Dothideomycetes</taxon>
        <taxon>Dothideomycetidae</taxon>
        <taxon>Mycosphaerellales</taxon>
        <taxon>Teratosphaeriaceae</taxon>
        <taxon>Teratosphaeria</taxon>
    </lineage>
</organism>
<proteinExistence type="predicted"/>
<reference evidence="1 2" key="1">
    <citation type="journal article" date="2018" name="IMA Fungus">
        <title>IMA Genome-F 10: Nine draft genome sequences of Claviceps purpurea s.lat., including C. arundinis, C. humidiphila, and C. cf. spartinae, pseudomolecules for the pitch canker pathogen Fusarium circinatum, draft genome of Davidsoniella eucalypti, Grosmannia galeiformis, Quambalaria eucalypti, and Teratosphaeria destructans.</title>
        <authorList>
            <person name="Wingfield B.D."/>
            <person name="Liu M."/>
            <person name="Nguyen H.D."/>
            <person name="Lane F.A."/>
            <person name="Morgan S.W."/>
            <person name="De Vos L."/>
            <person name="Wilken P.M."/>
            <person name="Duong T.A."/>
            <person name="Aylward J."/>
            <person name="Coetzee M.P."/>
            <person name="Dadej K."/>
            <person name="De Beer Z.W."/>
            <person name="Findlay W."/>
            <person name="Havenga M."/>
            <person name="Kolarik M."/>
            <person name="Menzies J.G."/>
            <person name="Naidoo K."/>
            <person name="Pochopski O."/>
            <person name="Shoukouhi P."/>
            <person name="Santana Q.C."/>
            <person name="Seifert K.A."/>
            <person name="Soal N."/>
            <person name="Steenkamp E.T."/>
            <person name="Tatham C.T."/>
            <person name="van der Nest M.A."/>
            <person name="Wingfield M.J."/>
        </authorList>
    </citation>
    <scope>NUCLEOTIDE SEQUENCE [LARGE SCALE GENOMIC DNA]</scope>
    <source>
        <strain evidence="1">CMW44962</strain>
    </source>
</reference>
<dbReference type="AlphaFoldDB" id="A0A9W7SQU3"/>
<comment type="caution">
    <text evidence="1">The sequence shown here is derived from an EMBL/GenBank/DDBJ whole genome shotgun (WGS) entry which is preliminary data.</text>
</comment>
<dbReference type="EMBL" id="RIBY02001921">
    <property type="protein sequence ID" value="KAH9827059.1"/>
    <property type="molecule type" value="Genomic_DNA"/>
</dbReference>
<sequence length="143" mass="15478">MPRLREKIKPPQTLDLIPALDPLPIVPHEALDQPADIPGLRVHVATHITDPLGRKGEQLLDEVPSAALPAGVQHDGVSSGAKWAGMEAKRSRASPARKVVVAAGRALRAALVAAEAMDWSEMSMPREWVKRAERVTVKKAEPQ</sequence>
<reference evidence="1 2" key="2">
    <citation type="journal article" date="2021" name="Curr. Genet.">
        <title>Genetic response to nitrogen starvation in the aggressive Eucalyptus foliar pathogen Teratosphaeria destructans.</title>
        <authorList>
            <person name="Havenga M."/>
            <person name="Wingfield B.D."/>
            <person name="Wingfield M.J."/>
            <person name="Dreyer L.L."/>
            <person name="Roets F."/>
            <person name="Aylward J."/>
        </authorList>
    </citation>
    <scope>NUCLEOTIDE SEQUENCE [LARGE SCALE GENOMIC DNA]</scope>
    <source>
        <strain evidence="1">CMW44962</strain>
    </source>
</reference>
<gene>
    <name evidence="1" type="ORF">Tdes44962_MAKER09863</name>
</gene>
<protein>
    <submittedName>
        <fullName evidence="1">Uncharacterized protein</fullName>
    </submittedName>
</protein>
<evidence type="ECO:0000313" key="1">
    <source>
        <dbReference type="EMBL" id="KAH9827059.1"/>
    </source>
</evidence>
<dbReference type="Proteomes" id="UP001138500">
    <property type="component" value="Unassembled WGS sequence"/>
</dbReference>
<keyword evidence="2" id="KW-1185">Reference proteome</keyword>
<name>A0A9W7SQU3_9PEZI</name>
<evidence type="ECO:0000313" key="2">
    <source>
        <dbReference type="Proteomes" id="UP001138500"/>
    </source>
</evidence>
<accession>A0A9W7SQU3</accession>